<evidence type="ECO:0000256" key="2">
    <source>
        <dbReference type="ARBA" id="ARBA00022837"/>
    </source>
</evidence>
<evidence type="ECO:0000313" key="6">
    <source>
        <dbReference type="Proteomes" id="UP000663832"/>
    </source>
</evidence>
<dbReference type="Proteomes" id="UP000663832">
    <property type="component" value="Unassembled WGS sequence"/>
</dbReference>
<dbReference type="Proteomes" id="UP000663877">
    <property type="component" value="Unassembled WGS sequence"/>
</dbReference>
<evidence type="ECO:0000313" key="5">
    <source>
        <dbReference type="EMBL" id="CAF1212023.1"/>
    </source>
</evidence>
<reference evidence="4" key="1">
    <citation type="submission" date="2021-02" db="EMBL/GenBank/DDBJ databases">
        <authorList>
            <person name="Nowell W R."/>
        </authorList>
    </citation>
    <scope>NUCLEOTIDE SEQUENCE</scope>
</reference>
<dbReference type="PROSITE" id="PS00018">
    <property type="entry name" value="EF_HAND_1"/>
    <property type="match status" value="2"/>
</dbReference>
<dbReference type="PANTHER" id="PTHR45917">
    <property type="entry name" value="CALCIUM-BINDING PROTEIN 1-RELATED"/>
    <property type="match status" value="1"/>
</dbReference>
<evidence type="ECO:0000313" key="7">
    <source>
        <dbReference type="Proteomes" id="UP000663877"/>
    </source>
</evidence>
<dbReference type="GO" id="GO:0005509">
    <property type="term" value="F:calcium ion binding"/>
    <property type="evidence" value="ECO:0007669"/>
    <property type="project" value="InterPro"/>
</dbReference>
<feature type="domain" description="EF-hand" evidence="3">
    <location>
        <begin position="13"/>
        <end position="48"/>
    </location>
</feature>
<dbReference type="SUPFAM" id="SSF47473">
    <property type="entry name" value="EF-hand"/>
    <property type="match status" value="1"/>
</dbReference>
<dbReference type="AlphaFoldDB" id="A0A813R8Z0"/>
<evidence type="ECO:0000313" key="4">
    <source>
        <dbReference type="EMBL" id="CAF0778510.1"/>
    </source>
</evidence>
<dbReference type="CDD" id="cd00051">
    <property type="entry name" value="EFh"/>
    <property type="match status" value="1"/>
</dbReference>
<gene>
    <name evidence="4" type="ORF">BJG266_LOCUS3987</name>
    <name evidence="5" type="ORF">QVE165_LOCUS26420</name>
</gene>
<protein>
    <recommendedName>
        <fullName evidence="3">EF-hand domain-containing protein</fullName>
    </recommendedName>
</protein>
<dbReference type="InterPro" id="IPR011992">
    <property type="entry name" value="EF-hand-dom_pair"/>
</dbReference>
<evidence type="ECO:0000256" key="1">
    <source>
        <dbReference type="ARBA" id="ARBA00022737"/>
    </source>
</evidence>
<organism evidence="4 7">
    <name type="scientific">Adineta steineri</name>
    <dbReference type="NCBI Taxonomy" id="433720"/>
    <lineage>
        <taxon>Eukaryota</taxon>
        <taxon>Metazoa</taxon>
        <taxon>Spiralia</taxon>
        <taxon>Gnathifera</taxon>
        <taxon>Rotifera</taxon>
        <taxon>Eurotatoria</taxon>
        <taxon>Bdelloidea</taxon>
        <taxon>Adinetida</taxon>
        <taxon>Adinetidae</taxon>
        <taxon>Adineta</taxon>
    </lineage>
</organism>
<keyword evidence="6" id="KW-1185">Reference proteome</keyword>
<evidence type="ECO:0000259" key="3">
    <source>
        <dbReference type="PROSITE" id="PS50222"/>
    </source>
</evidence>
<dbReference type="GO" id="GO:0005246">
    <property type="term" value="F:calcium channel regulator activity"/>
    <property type="evidence" value="ECO:0007669"/>
    <property type="project" value="TreeGrafter"/>
</dbReference>
<name>A0A813R8Z0_9BILA</name>
<dbReference type="InterPro" id="IPR002048">
    <property type="entry name" value="EF_hand_dom"/>
</dbReference>
<dbReference type="OrthoDB" id="26525at2759"/>
<keyword evidence="1" id="KW-0677">Repeat</keyword>
<dbReference type="Gene3D" id="1.10.238.10">
    <property type="entry name" value="EF-hand"/>
    <property type="match status" value="1"/>
</dbReference>
<dbReference type="EMBL" id="CAJNOI010000009">
    <property type="protein sequence ID" value="CAF0778510.1"/>
    <property type="molecule type" value="Genomic_DNA"/>
</dbReference>
<dbReference type="Pfam" id="PF13499">
    <property type="entry name" value="EF-hand_7"/>
    <property type="match status" value="1"/>
</dbReference>
<dbReference type="SMART" id="SM00054">
    <property type="entry name" value="EFh"/>
    <property type="match status" value="2"/>
</dbReference>
<dbReference type="InterPro" id="IPR043582">
    <property type="entry name" value="CaBP1/2/4/5"/>
</dbReference>
<dbReference type="GO" id="GO:0005737">
    <property type="term" value="C:cytoplasm"/>
    <property type="evidence" value="ECO:0007669"/>
    <property type="project" value="TreeGrafter"/>
</dbReference>
<dbReference type="PROSITE" id="PS50222">
    <property type="entry name" value="EF_HAND_2"/>
    <property type="match status" value="2"/>
</dbReference>
<proteinExistence type="predicted"/>
<feature type="domain" description="EF-hand" evidence="3">
    <location>
        <begin position="49"/>
        <end position="84"/>
    </location>
</feature>
<keyword evidence="2" id="KW-0106">Calcium</keyword>
<sequence length="102" mass="11889">MAKNSPHYPLTFEEVEEMTTAFKELDKDSNGSITAQEMRECLNRTHIDHDNDEVDSAMKSMDSNKDGKVTFDEYMSFMVKLVTEQSHKKERKHSSKQQTKKK</sequence>
<comment type="caution">
    <text evidence="4">The sequence shown here is derived from an EMBL/GenBank/DDBJ whole genome shotgun (WGS) entry which is preliminary data.</text>
</comment>
<dbReference type="PANTHER" id="PTHR45917:SF12">
    <property type="entry name" value="CALMODULIN-ALPHA-LIKE"/>
    <property type="match status" value="1"/>
</dbReference>
<accession>A0A813R8Z0</accession>
<dbReference type="InterPro" id="IPR018247">
    <property type="entry name" value="EF_Hand_1_Ca_BS"/>
</dbReference>
<dbReference type="EMBL" id="CAJNOM010000196">
    <property type="protein sequence ID" value="CAF1212023.1"/>
    <property type="molecule type" value="Genomic_DNA"/>
</dbReference>